<dbReference type="SFLD" id="SFLDS00029">
    <property type="entry name" value="Radical_SAM"/>
    <property type="match status" value="1"/>
</dbReference>
<dbReference type="GO" id="GO:0051536">
    <property type="term" value="F:iron-sulfur cluster binding"/>
    <property type="evidence" value="ECO:0007669"/>
    <property type="project" value="UniProtKB-KW"/>
</dbReference>
<dbReference type="SUPFAM" id="SSF102114">
    <property type="entry name" value="Radical SAM enzymes"/>
    <property type="match status" value="1"/>
</dbReference>
<dbReference type="EMBL" id="NOZP01000155">
    <property type="protein sequence ID" value="OYD14491.1"/>
    <property type="molecule type" value="Genomic_DNA"/>
</dbReference>
<evidence type="ECO:0000256" key="4">
    <source>
        <dbReference type="ARBA" id="ARBA00023014"/>
    </source>
</evidence>
<gene>
    <name evidence="7" type="ORF">CH330_08545</name>
</gene>
<protein>
    <recommendedName>
        <fullName evidence="6">Radical SAM core domain-containing protein</fullName>
    </recommendedName>
</protein>
<dbReference type="PANTHER" id="PTHR43075:SF1">
    <property type="entry name" value="FORMATE LYASE ACTIVATING ENZYME, PUTATIVE (AFU_ORTHOLOGUE AFUA_2G15630)-RELATED"/>
    <property type="match status" value="1"/>
</dbReference>
<dbReference type="Proteomes" id="UP000215559">
    <property type="component" value="Unassembled WGS sequence"/>
</dbReference>
<comment type="caution">
    <text evidence="7">The sequence shown here is derived from an EMBL/GenBank/DDBJ whole genome shotgun (WGS) entry which is preliminary data.</text>
</comment>
<evidence type="ECO:0000313" key="8">
    <source>
        <dbReference type="Proteomes" id="UP000215559"/>
    </source>
</evidence>
<dbReference type="PIRSF" id="PIRSF004869">
    <property type="entry name" value="PflX_prd"/>
    <property type="match status" value="1"/>
</dbReference>
<dbReference type="AlphaFoldDB" id="A0A235BQH7"/>
<dbReference type="GO" id="GO:0046872">
    <property type="term" value="F:metal ion binding"/>
    <property type="evidence" value="ECO:0007669"/>
    <property type="project" value="UniProtKB-KW"/>
</dbReference>
<evidence type="ECO:0000256" key="2">
    <source>
        <dbReference type="ARBA" id="ARBA00022723"/>
    </source>
</evidence>
<evidence type="ECO:0000256" key="5">
    <source>
        <dbReference type="PIRSR" id="PIRSR004869-50"/>
    </source>
</evidence>
<name>A0A235BQH7_UNCW3</name>
<feature type="binding site" evidence="5">
    <location>
        <position position="63"/>
    </location>
    <ligand>
        <name>[4Fe-4S] cluster</name>
        <dbReference type="ChEBI" id="CHEBI:49883"/>
        <note>4Fe-4S-S-AdoMet</note>
    </ligand>
</feature>
<dbReference type="InterPro" id="IPR007197">
    <property type="entry name" value="rSAM"/>
</dbReference>
<dbReference type="PANTHER" id="PTHR43075">
    <property type="entry name" value="FORMATE LYASE ACTIVATING ENZYME, PUTATIVE (AFU_ORTHOLOGUE AFUA_2G15630)-RELATED"/>
    <property type="match status" value="1"/>
</dbReference>
<dbReference type="InterPro" id="IPR013785">
    <property type="entry name" value="Aldolase_TIM"/>
</dbReference>
<keyword evidence="3 5" id="KW-0408">Iron</keyword>
<accession>A0A235BQH7</accession>
<dbReference type="GO" id="GO:0003824">
    <property type="term" value="F:catalytic activity"/>
    <property type="evidence" value="ECO:0007669"/>
    <property type="project" value="InterPro"/>
</dbReference>
<feature type="domain" description="Radical SAM core" evidence="6">
    <location>
        <begin position="52"/>
        <end position="219"/>
    </location>
</feature>
<reference evidence="7 8" key="1">
    <citation type="submission" date="2017-07" db="EMBL/GenBank/DDBJ databases">
        <title>Recovery of genomes from metagenomes via a dereplication, aggregation, and scoring strategy.</title>
        <authorList>
            <person name="Sieber C.M."/>
            <person name="Probst A.J."/>
            <person name="Sharrar A."/>
            <person name="Thomas B.C."/>
            <person name="Hess M."/>
            <person name="Tringe S.G."/>
            <person name="Banfield J.F."/>
        </authorList>
    </citation>
    <scope>NUCLEOTIDE SEQUENCE [LARGE SCALE GENOMIC DNA]</scope>
    <source>
        <strain evidence="7">JGI_Cruoil_03_51_56</strain>
    </source>
</reference>
<sequence length="292" mass="33511">MECTVCPFECGIDRSRRLGVCRASDRIEISIAQFHLGEEPPISGTHGSGAIFFAHCNLRCRFCQNYEISQLGHGHPVSNERLIEITLELQKRGAHNINLVSPTHYSEQLIPILRKVRPKLRIPVVWNSNAYEKVETIRRLEGMVQIYLPDLKYHSDQLAKDCSSAPNYFYYATKAITEMVRQVGQNQYNPDRTLKSGIIIRHLVLPGHTSDSKRILDWLAEKLGTDIQISLMAQYYPVYRAAELPGMNRRLFRNEYEDVKQYFLKLGFKQGFIQDLSSASSNYTPNFDQPGI</sequence>
<evidence type="ECO:0000313" key="7">
    <source>
        <dbReference type="EMBL" id="OYD14491.1"/>
    </source>
</evidence>
<dbReference type="Gene3D" id="3.20.20.70">
    <property type="entry name" value="Aldolase class I"/>
    <property type="match status" value="1"/>
</dbReference>
<dbReference type="CDD" id="cd01335">
    <property type="entry name" value="Radical_SAM"/>
    <property type="match status" value="1"/>
</dbReference>
<keyword evidence="4 5" id="KW-0411">Iron-sulfur</keyword>
<evidence type="ECO:0000259" key="6">
    <source>
        <dbReference type="Pfam" id="PF04055"/>
    </source>
</evidence>
<comment type="cofactor">
    <cofactor evidence="5">
        <name>[4Fe-4S] cluster</name>
        <dbReference type="ChEBI" id="CHEBI:49883"/>
    </cofactor>
    <text evidence="5">Binds 1 [4Fe-4S] cluster. The cluster is coordinated with 3 cysteines and an exchangeable S-adenosyl-L-methionine.</text>
</comment>
<keyword evidence="2 5" id="KW-0479">Metal-binding</keyword>
<evidence type="ECO:0000256" key="1">
    <source>
        <dbReference type="ARBA" id="ARBA00022691"/>
    </source>
</evidence>
<dbReference type="SFLD" id="SFLDG01099">
    <property type="entry name" value="Uncharacterised_Radical_SAM_Su"/>
    <property type="match status" value="1"/>
</dbReference>
<dbReference type="InterPro" id="IPR058240">
    <property type="entry name" value="rSAM_sf"/>
</dbReference>
<dbReference type="InterPro" id="IPR040085">
    <property type="entry name" value="MJ0674-like"/>
</dbReference>
<keyword evidence="1 5" id="KW-0949">S-adenosyl-L-methionine</keyword>
<dbReference type="InterPro" id="IPR016431">
    <property type="entry name" value="Pyrv-formate_lyase-activ_prd"/>
</dbReference>
<dbReference type="Pfam" id="PF04055">
    <property type="entry name" value="Radical_SAM"/>
    <property type="match status" value="1"/>
</dbReference>
<evidence type="ECO:0000256" key="3">
    <source>
        <dbReference type="ARBA" id="ARBA00023004"/>
    </source>
</evidence>
<feature type="binding site" evidence="5">
    <location>
        <position position="56"/>
    </location>
    <ligand>
        <name>[4Fe-4S] cluster</name>
        <dbReference type="ChEBI" id="CHEBI:49883"/>
        <note>4Fe-4S-S-AdoMet</note>
    </ligand>
</feature>
<organism evidence="7 8">
    <name type="scientific">candidate division WOR-3 bacterium JGI_Cruoil_03_51_56</name>
    <dbReference type="NCBI Taxonomy" id="1973747"/>
    <lineage>
        <taxon>Bacteria</taxon>
        <taxon>Bacteria division WOR-3</taxon>
    </lineage>
</organism>
<proteinExistence type="predicted"/>
<feature type="binding site" evidence="5">
    <location>
        <position position="60"/>
    </location>
    <ligand>
        <name>[4Fe-4S] cluster</name>
        <dbReference type="ChEBI" id="CHEBI:49883"/>
        <note>4Fe-4S-S-AdoMet</note>
    </ligand>
</feature>